<dbReference type="InterPro" id="IPR026854">
    <property type="entry name" value="VPS13_N"/>
</dbReference>
<dbReference type="EMBL" id="QDEB01128696">
    <property type="protein sequence ID" value="RZB39380.1"/>
    <property type="molecule type" value="Genomic_DNA"/>
</dbReference>
<keyword evidence="1" id="KW-0813">Transport</keyword>
<dbReference type="Proteomes" id="UP000292052">
    <property type="component" value="Unassembled WGS sequence"/>
</dbReference>
<sequence length="216" mass="24979">MFKLESYIAPILLSYVDKYIKNFRLEDSQVSLWGGDASFHNLDLRLEVLEQELQSPFSFISGHIRELLIHVPWTKLTSEPITITINTIECVLKLKDANDAVVSESSPTRDKHKKNTSHRQEVEAPPNYVQLLINKIYVEEDIVLSMNVKHLKVESCNEKWESAYTDISPTQVVMRKVIGVNDLTKCCWKNRFLSGTYVISMLHDNAFIKDLPFIFF</sequence>
<dbReference type="OrthoDB" id="445152at2759"/>
<evidence type="ECO:0000259" key="2">
    <source>
        <dbReference type="Pfam" id="PF12624"/>
    </source>
</evidence>
<protein>
    <submittedName>
        <fullName evidence="3">Chorein N domain containing protein</fullName>
    </submittedName>
</protein>
<dbReference type="PANTHER" id="PTHR12517:SF0">
    <property type="entry name" value="INTERMEMBRANE LIPID TRANSFER PROTEIN VPS13B"/>
    <property type="match status" value="1"/>
</dbReference>
<evidence type="ECO:0000256" key="1">
    <source>
        <dbReference type="ARBA" id="ARBA00022448"/>
    </source>
</evidence>
<proteinExistence type="predicted"/>
<dbReference type="AlphaFoldDB" id="A0A482V8C2"/>
<gene>
    <name evidence="3" type="ORF">BDFB_001967</name>
</gene>
<accession>A0A482V8C2</accession>
<comment type="caution">
    <text evidence="3">The sequence shown here is derived from an EMBL/GenBank/DDBJ whole genome shotgun (WGS) entry which is preliminary data.</text>
</comment>
<dbReference type="Pfam" id="PF12624">
    <property type="entry name" value="VPS13_N"/>
    <property type="match status" value="1"/>
</dbReference>
<evidence type="ECO:0000313" key="3">
    <source>
        <dbReference type="EMBL" id="RZB39380.1"/>
    </source>
</evidence>
<keyword evidence="4" id="KW-1185">Reference proteome</keyword>
<feature type="domain" description="Chorein N-terminal" evidence="2">
    <location>
        <begin position="4"/>
        <end position="121"/>
    </location>
</feature>
<organism evidence="3 4">
    <name type="scientific">Asbolus verrucosus</name>
    <name type="common">Desert ironclad beetle</name>
    <dbReference type="NCBI Taxonomy" id="1661398"/>
    <lineage>
        <taxon>Eukaryota</taxon>
        <taxon>Metazoa</taxon>
        <taxon>Ecdysozoa</taxon>
        <taxon>Arthropoda</taxon>
        <taxon>Hexapoda</taxon>
        <taxon>Insecta</taxon>
        <taxon>Pterygota</taxon>
        <taxon>Neoptera</taxon>
        <taxon>Endopterygota</taxon>
        <taxon>Coleoptera</taxon>
        <taxon>Polyphaga</taxon>
        <taxon>Cucujiformia</taxon>
        <taxon>Tenebrionidae</taxon>
        <taxon>Pimeliinae</taxon>
        <taxon>Asbolus</taxon>
    </lineage>
</organism>
<dbReference type="PANTHER" id="PTHR12517">
    <property type="entry name" value="VACUOLAR PROTEIN SORTING-ASSOCIATED PROTEIN 13B"/>
    <property type="match status" value="1"/>
</dbReference>
<name>A0A482V8C2_ASBVE</name>
<reference evidence="3 4" key="1">
    <citation type="submission" date="2017-03" db="EMBL/GenBank/DDBJ databases">
        <title>Genome of the blue death feigning beetle - Asbolus verrucosus.</title>
        <authorList>
            <person name="Rider S.D."/>
        </authorList>
    </citation>
    <scope>NUCLEOTIDE SEQUENCE [LARGE SCALE GENOMIC DNA]</scope>
    <source>
        <strain evidence="3">Butters</strain>
        <tissue evidence="3">Head and leg muscle</tissue>
    </source>
</reference>
<dbReference type="STRING" id="1661398.A0A482V8C2"/>
<evidence type="ECO:0000313" key="4">
    <source>
        <dbReference type="Proteomes" id="UP000292052"/>
    </source>
</evidence>
<dbReference type="InterPro" id="IPR039782">
    <property type="entry name" value="VPS13B"/>
</dbReference>